<dbReference type="AlphaFoldDB" id="A0A974P510"/>
<dbReference type="InterPro" id="IPR018391">
    <property type="entry name" value="PQQ_b-propeller_rpt"/>
</dbReference>
<evidence type="ECO:0000259" key="1">
    <source>
        <dbReference type="Pfam" id="PF01011"/>
    </source>
</evidence>
<dbReference type="EMBL" id="CP068570">
    <property type="protein sequence ID" value="QQZ50515.1"/>
    <property type="molecule type" value="Genomic_DNA"/>
</dbReference>
<feature type="domain" description="Pyrrolo-quinoline quinone repeat" evidence="1">
    <location>
        <begin position="2"/>
        <end position="112"/>
    </location>
</feature>
<gene>
    <name evidence="2" type="ORF">JKL49_02825</name>
</gene>
<organism evidence="2">
    <name type="scientific">Phenylobacterium glaciei</name>
    <dbReference type="NCBI Taxonomy" id="2803784"/>
    <lineage>
        <taxon>Bacteria</taxon>
        <taxon>Pseudomonadati</taxon>
        <taxon>Pseudomonadota</taxon>
        <taxon>Alphaproteobacteria</taxon>
        <taxon>Caulobacterales</taxon>
        <taxon>Caulobacteraceae</taxon>
        <taxon>Phenylobacterium</taxon>
    </lineage>
</organism>
<dbReference type="SUPFAM" id="SSF50998">
    <property type="entry name" value="Quinoprotein alcohol dehydrogenase-like"/>
    <property type="match status" value="1"/>
</dbReference>
<reference evidence="2" key="1">
    <citation type="submission" date="2021-01" db="EMBL/GenBank/DDBJ databases">
        <title>Genome sequence of Phenylobacterium sp. 20VBR1 isolated from a valley glaceir, Ny-Alesund, Svalbard.</title>
        <authorList>
            <person name="Thomas F.A."/>
            <person name="Krishnan K.P."/>
            <person name="Sinha R.K."/>
        </authorList>
    </citation>
    <scope>NUCLEOTIDE SEQUENCE</scope>
    <source>
        <strain evidence="2">20VBR1</strain>
    </source>
</reference>
<name>A0A974P510_9CAUL</name>
<dbReference type="InterPro" id="IPR002372">
    <property type="entry name" value="PQQ_rpt_dom"/>
</dbReference>
<sequence>MEGWVAAIPGVRLTRPGGAQITSPPVVTRGLVIVGSSIDDNQKVDETSGAVHAFDAVTGVLKWTFDPWTACGRLSARRRQCLGAMSVDEARGLVFLPTSSASPDFYGAARPGDGATPIRLWR</sequence>
<protein>
    <recommendedName>
        <fullName evidence="1">Pyrrolo-quinoline quinone repeat domain-containing protein</fullName>
    </recommendedName>
</protein>
<accession>A0A974P510</accession>
<proteinExistence type="predicted"/>
<evidence type="ECO:0000313" key="2">
    <source>
        <dbReference type="EMBL" id="QQZ50515.1"/>
    </source>
</evidence>
<dbReference type="InterPro" id="IPR011047">
    <property type="entry name" value="Quinoprotein_ADH-like_sf"/>
</dbReference>
<dbReference type="SMART" id="SM00564">
    <property type="entry name" value="PQQ"/>
    <property type="match status" value="1"/>
</dbReference>
<dbReference type="Pfam" id="PF01011">
    <property type="entry name" value="PQQ"/>
    <property type="match status" value="1"/>
</dbReference>
<dbReference type="Gene3D" id="2.140.10.10">
    <property type="entry name" value="Quinoprotein alcohol dehydrogenase-like superfamily"/>
    <property type="match status" value="1"/>
</dbReference>